<name>A0ABS9UXP3_9BACT</name>
<dbReference type="PANTHER" id="PTHR42957:SF1">
    <property type="entry name" value="HELICASE MJ1565-RELATED"/>
    <property type="match status" value="1"/>
</dbReference>
<gene>
    <name evidence="1" type="ORF">MM239_06060</name>
</gene>
<dbReference type="Gene3D" id="3.40.50.300">
    <property type="entry name" value="P-loop containing nucleotide triphosphate hydrolases"/>
    <property type="match status" value="2"/>
</dbReference>
<dbReference type="Proteomes" id="UP001165489">
    <property type="component" value="Unassembled WGS sequence"/>
</dbReference>
<dbReference type="RefSeq" id="WP_241347311.1">
    <property type="nucleotide sequence ID" value="NZ_JAKZGP010000010.1"/>
</dbReference>
<evidence type="ECO:0000313" key="1">
    <source>
        <dbReference type="EMBL" id="MCH7408950.1"/>
    </source>
</evidence>
<evidence type="ECO:0000313" key="2">
    <source>
        <dbReference type="Proteomes" id="UP001165489"/>
    </source>
</evidence>
<dbReference type="PANTHER" id="PTHR42957">
    <property type="entry name" value="HELICASE MJ1565-RELATED"/>
    <property type="match status" value="1"/>
</dbReference>
<protein>
    <submittedName>
        <fullName evidence="1">DUF87 domain-containing protein</fullName>
    </submittedName>
</protein>
<dbReference type="EMBL" id="JAKZGP010000010">
    <property type="protein sequence ID" value="MCH7408950.1"/>
    <property type="molecule type" value="Genomic_DNA"/>
</dbReference>
<dbReference type="SUPFAM" id="SSF52540">
    <property type="entry name" value="P-loop containing nucleoside triphosphate hydrolases"/>
    <property type="match status" value="1"/>
</dbReference>
<sequence length="671" mass="76796">MKTTDKIKQLVSVDPLKQGKQPKLFVGHPFSLDYNKANILVCDDDKERVKGIAQGTFLLAFYDNEETVEEAILLRALDPARLPTDSAMISSMIEYYKDNLPTSGKSSKLDDFTRYEFSFSGLECRVLGTFYRSGKNVEFGADLENFYSAHHYSVYKVNKDVLGYIVNQRDSPDIIHGNNNEFSIGHVRYSSSLRFQSKHEEDKAEVYIHPADLLGKRTALFGMTRTGKSNTVKKVIEATVQISSKATKKLADVSTENVEEFLKSFEDNSAPKFPVGQIIFDINGEYANANLQDGNAISDRYKDDVTKYSVLKKEGFKVMKVNFFKQIHSGFELVKSFLYDENGDYVKSLLAIDLTEPDKSDKSAYIRWERKIAAYFCCLHAAKFSLPTDMTTIKFSGNNELNKLVKSDGSLKPDNGISFDEAVNWFTTIWENYNSHKHFSDYRSKKGREWADEDLKALLVFLTRKRTPGGVVNVSGYQKLRGIVEQHTNTGVKAFEEEIIEKLREGKIIIIDLSQGNPKIQELYSEILCQKIFNHSMNRFISNDPNNFIQFYFEEAHNLFPKKDDKDLSQIYNRIAKEGAKLNLGMIYATQEVSSISSNILKNTQNWFIAHLNNEDEIKELRKYYDFDDFADALIRFSAKNDKGFVRMKTYSNPFIVPVQIDKFSVETSTK</sequence>
<accession>A0ABS9UXP3</accession>
<comment type="caution">
    <text evidence="1">The sequence shown here is derived from an EMBL/GenBank/DDBJ whole genome shotgun (WGS) entry which is preliminary data.</text>
</comment>
<reference evidence="1" key="1">
    <citation type="submission" date="2022-03" db="EMBL/GenBank/DDBJ databases">
        <title>De novo assembled genomes of Belliella spp. (Cyclobacteriaceae) strains.</title>
        <authorList>
            <person name="Szabo A."/>
            <person name="Korponai K."/>
            <person name="Felfoldi T."/>
        </authorList>
    </citation>
    <scope>NUCLEOTIDE SEQUENCE</scope>
    <source>
        <strain evidence="1">DSM 111904</strain>
    </source>
</reference>
<dbReference type="InterPro" id="IPR027417">
    <property type="entry name" value="P-loop_NTPase"/>
</dbReference>
<keyword evidence="2" id="KW-1185">Reference proteome</keyword>
<proteinExistence type="predicted"/>
<organism evidence="1 2">
    <name type="scientific">Belliella filtrata</name>
    <dbReference type="NCBI Taxonomy" id="2923435"/>
    <lineage>
        <taxon>Bacteria</taxon>
        <taxon>Pseudomonadati</taxon>
        <taxon>Bacteroidota</taxon>
        <taxon>Cytophagia</taxon>
        <taxon>Cytophagales</taxon>
        <taxon>Cyclobacteriaceae</taxon>
        <taxon>Belliella</taxon>
    </lineage>
</organism>
<dbReference type="InterPro" id="IPR008571">
    <property type="entry name" value="HerA-like"/>
</dbReference>